<name>A0A2Z2NHE3_9GAMM</name>
<dbReference type="Gene3D" id="3.10.450.50">
    <property type="match status" value="1"/>
</dbReference>
<dbReference type="AlphaFoldDB" id="A0A2Z2NHE3"/>
<gene>
    <name evidence="2" type="ORF">IMCC3135_03115</name>
</gene>
<organism evidence="2 3">
    <name type="scientific">Granulosicoccus antarcticus IMCC3135</name>
    <dbReference type="NCBI Taxonomy" id="1192854"/>
    <lineage>
        <taxon>Bacteria</taxon>
        <taxon>Pseudomonadati</taxon>
        <taxon>Pseudomonadota</taxon>
        <taxon>Gammaproteobacteria</taxon>
        <taxon>Chromatiales</taxon>
        <taxon>Granulosicoccaceae</taxon>
        <taxon>Granulosicoccus</taxon>
    </lineage>
</organism>
<proteinExistence type="predicted"/>
<dbReference type="EMBL" id="CP018632">
    <property type="protein sequence ID" value="ASJ70736.1"/>
    <property type="molecule type" value="Genomic_DNA"/>
</dbReference>
<dbReference type="InterPro" id="IPR004027">
    <property type="entry name" value="SEC_C_motif"/>
</dbReference>
<evidence type="ECO:0008006" key="4">
    <source>
        <dbReference type="Google" id="ProtNLM"/>
    </source>
</evidence>
<evidence type="ECO:0000256" key="1">
    <source>
        <dbReference type="SAM" id="MobiDB-lite"/>
    </source>
</evidence>
<accession>A0A2Z2NHE3</accession>
<evidence type="ECO:0000313" key="2">
    <source>
        <dbReference type="EMBL" id="ASJ70736.1"/>
    </source>
</evidence>
<reference evidence="2 3" key="1">
    <citation type="submission" date="2016-12" db="EMBL/GenBank/DDBJ databases">
        <authorList>
            <person name="Song W.-J."/>
            <person name="Kurnit D.M."/>
        </authorList>
    </citation>
    <scope>NUCLEOTIDE SEQUENCE [LARGE SCALE GENOMIC DNA]</scope>
    <source>
        <strain evidence="2 3">IMCC3135</strain>
    </source>
</reference>
<dbReference type="RefSeq" id="WP_088916250.1">
    <property type="nucleotide sequence ID" value="NZ_CP018632.1"/>
</dbReference>
<feature type="region of interest" description="Disordered" evidence="1">
    <location>
        <begin position="629"/>
        <end position="648"/>
    </location>
</feature>
<dbReference type="Proteomes" id="UP000250079">
    <property type="component" value="Chromosome"/>
</dbReference>
<keyword evidence="3" id="KW-1185">Reference proteome</keyword>
<dbReference type="SUPFAM" id="SSF103642">
    <property type="entry name" value="Sec-C motif"/>
    <property type="match status" value="1"/>
</dbReference>
<sequence>MRERNSDAPNELEHVLQAAGLLVCGDAKPAEFLEWFRTSVPAMAPRFAKSLSDADGGSGVLIYGMGRALWSAMPQPSNRYRPQPLPKPDRNGRCPCSSGRKFKQCCALAEPPREMFESMNLLRYVLDGESKAALRRIDASVMDPAALDDVAQQWTHEGNFERALALLESVFDEGAKLPKHAEMLLDTLFDIWPPNHKPQRRRRLAERLANGASPAVACVAVHRCILMLADESKMEEAWVRFHAGMRQYPKEVNFAGLEITLLLRENRLDEAKRRAEFWEHWLRRQGSQYHPYAERLVSMAESGGGQGVLERLRDEWPMIDKLAELIESQPISVDGYAPRPTDAEAPIVLMPDSSMVAIERRWSEAGVGGKPALVMFDSGDEPMDLEQIIAMLEQDPALLHSFDVLDDISQSLQTLASDWAELGAVMELVLQRAETMLFAIVTGKMSAEWVKAASWCDAIPNIIHEMPWGFLENRPALRLMARYINYLNFNTVGSFERWLPRARVLLKINPNDNHGYREMVSIELLRQRRPRDAMALLDQYPDDAMGAIVMNRVLALFLLERKTEAASTLCKGGTWLREIRKGIKQDSYAKPRDISESGITMGGRDEAWFYRQDMRTTWKEVGAMEWLKQQPAPGKLHRGANSSVDEGA</sequence>
<evidence type="ECO:0000313" key="3">
    <source>
        <dbReference type="Proteomes" id="UP000250079"/>
    </source>
</evidence>
<dbReference type="Pfam" id="PF02810">
    <property type="entry name" value="SEC-C"/>
    <property type="match status" value="1"/>
</dbReference>
<dbReference type="KEGG" id="gai:IMCC3135_03115"/>
<dbReference type="OrthoDB" id="3343588at2"/>
<protein>
    <recommendedName>
        <fullName evidence="4">Protein translocase subunit SecA</fullName>
    </recommendedName>
</protein>